<dbReference type="STRING" id="1423744.FC86_GL001173"/>
<dbReference type="AlphaFoldDB" id="A0A0R2DL18"/>
<dbReference type="EMBL" id="AYZL01000006">
    <property type="protein sequence ID" value="KRN04816.1"/>
    <property type="molecule type" value="Genomic_DNA"/>
</dbReference>
<dbReference type="SUPFAM" id="SSF47413">
    <property type="entry name" value="lambda repressor-like DNA-binding domains"/>
    <property type="match status" value="1"/>
</dbReference>
<gene>
    <name evidence="4" type="ORF">FC86_GL001173</name>
</gene>
<dbReference type="Gene3D" id="1.10.260.40">
    <property type="entry name" value="lambda repressor-like DNA-binding domains"/>
    <property type="match status" value="1"/>
</dbReference>
<feature type="transmembrane region" description="Helical" evidence="2">
    <location>
        <begin position="132"/>
        <end position="155"/>
    </location>
</feature>
<dbReference type="CDD" id="cd00093">
    <property type="entry name" value="HTH_XRE"/>
    <property type="match status" value="1"/>
</dbReference>
<evidence type="ECO:0000256" key="2">
    <source>
        <dbReference type="SAM" id="Phobius"/>
    </source>
</evidence>
<dbReference type="PATRIC" id="fig|1423744.4.peg.1203"/>
<dbReference type="RefSeq" id="WP_056974131.1">
    <property type="nucleotide sequence ID" value="NZ_AYZL01000006.1"/>
</dbReference>
<keyword evidence="1" id="KW-0238">DNA-binding</keyword>
<evidence type="ECO:0000259" key="3">
    <source>
        <dbReference type="PROSITE" id="PS50943"/>
    </source>
</evidence>
<keyword evidence="5" id="KW-1185">Reference proteome</keyword>
<name>A0A0R2DL18_9LACO</name>
<feature type="domain" description="HTH cro/C1-type" evidence="3">
    <location>
        <begin position="8"/>
        <end position="62"/>
    </location>
</feature>
<keyword evidence="2" id="KW-1133">Transmembrane helix</keyword>
<keyword evidence="2" id="KW-0812">Transmembrane</keyword>
<feature type="transmembrane region" description="Helical" evidence="2">
    <location>
        <begin position="107"/>
        <end position="125"/>
    </location>
</feature>
<dbReference type="InterPro" id="IPR010982">
    <property type="entry name" value="Lambda_DNA-bd_dom_sf"/>
</dbReference>
<dbReference type="GO" id="GO:0003677">
    <property type="term" value="F:DNA binding"/>
    <property type="evidence" value="ECO:0007669"/>
    <property type="project" value="UniProtKB-KW"/>
</dbReference>
<dbReference type="OrthoDB" id="4427456at2"/>
<protein>
    <recommendedName>
        <fullName evidence="3">HTH cro/C1-type domain-containing protein</fullName>
    </recommendedName>
</protein>
<dbReference type="PANTHER" id="PTHR46558">
    <property type="entry name" value="TRACRIPTIONAL REGULATORY PROTEIN-RELATED-RELATED"/>
    <property type="match status" value="1"/>
</dbReference>
<evidence type="ECO:0000313" key="5">
    <source>
        <dbReference type="Proteomes" id="UP000051378"/>
    </source>
</evidence>
<dbReference type="SMART" id="SM00530">
    <property type="entry name" value="HTH_XRE"/>
    <property type="match status" value="1"/>
</dbReference>
<dbReference type="PANTHER" id="PTHR46558:SF13">
    <property type="entry name" value="HTH-TYPE TRANSCRIPTIONAL REGULATOR IMMR"/>
    <property type="match status" value="1"/>
</dbReference>
<dbReference type="Proteomes" id="UP000051378">
    <property type="component" value="Unassembled WGS sequence"/>
</dbReference>
<sequence length="179" mass="20354">MMTLGQKLQELRQESRATQSQVAKELYVTRQTISRWEQDQALPSIETLNQIAHLYQTPLNTLVSDKNYNEQKNNKRINILALFGVILFNLIVGLAVFIVVISIVFSLWVTLIAFILSPFILYISTLSGLQSFALWQLISSVLLCIFGAVLIPFLYKGTVKVVNIINHYLGLNKKLIFSH</sequence>
<dbReference type="PROSITE" id="PS50943">
    <property type="entry name" value="HTH_CROC1"/>
    <property type="match status" value="1"/>
</dbReference>
<proteinExistence type="predicted"/>
<keyword evidence="2" id="KW-0472">Membrane</keyword>
<reference evidence="4 5" key="1">
    <citation type="journal article" date="2015" name="Genome Announc.">
        <title>Expanding the biotechnology potential of lactobacilli through comparative genomics of 213 strains and associated genera.</title>
        <authorList>
            <person name="Sun Z."/>
            <person name="Harris H.M."/>
            <person name="McCann A."/>
            <person name="Guo C."/>
            <person name="Argimon S."/>
            <person name="Zhang W."/>
            <person name="Yang X."/>
            <person name="Jeffery I.B."/>
            <person name="Cooney J.C."/>
            <person name="Kagawa T.F."/>
            <person name="Liu W."/>
            <person name="Song Y."/>
            <person name="Salvetti E."/>
            <person name="Wrobel A."/>
            <person name="Rasinkangas P."/>
            <person name="Parkhill J."/>
            <person name="Rea M.C."/>
            <person name="O'Sullivan O."/>
            <person name="Ritari J."/>
            <person name="Douillard F.P."/>
            <person name="Paul Ross R."/>
            <person name="Yang R."/>
            <person name="Briner A.E."/>
            <person name="Felis G.E."/>
            <person name="de Vos W.M."/>
            <person name="Barrangou R."/>
            <person name="Klaenhammer T.R."/>
            <person name="Caufield P.W."/>
            <person name="Cui Y."/>
            <person name="Zhang H."/>
            <person name="O'Toole P.W."/>
        </authorList>
    </citation>
    <scope>NUCLEOTIDE SEQUENCE [LARGE SCALE GENOMIC DNA]</scope>
    <source>
        <strain evidence="4 5">DSM 23037</strain>
    </source>
</reference>
<dbReference type="Pfam" id="PF01381">
    <property type="entry name" value="HTH_3"/>
    <property type="match status" value="1"/>
</dbReference>
<feature type="transmembrane region" description="Helical" evidence="2">
    <location>
        <begin position="79"/>
        <end position="101"/>
    </location>
</feature>
<evidence type="ECO:0000313" key="4">
    <source>
        <dbReference type="EMBL" id="KRN04816.1"/>
    </source>
</evidence>
<organism evidence="4 5">
    <name type="scientific">Holzapfeliella floricola DSM 23037 = JCM 16512</name>
    <dbReference type="NCBI Taxonomy" id="1423744"/>
    <lineage>
        <taxon>Bacteria</taxon>
        <taxon>Bacillati</taxon>
        <taxon>Bacillota</taxon>
        <taxon>Bacilli</taxon>
        <taxon>Lactobacillales</taxon>
        <taxon>Lactobacillaceae</taxon>
        <taxon>Holzapfeliella</taxon>
    </lineage>
</organism>
<dbReference type="InterPro" id="IPR001387">
    <property type="entry name" value="Cro/C1-type_HTH"/>
</dbReference>
<comment type="caution">
    <text evidence="4">The sequence shown here is derived from an EMBL/GenBank/DDBJ whole genome shotgun (WGS) entry which is preliminary data.</text>
</comment>
<accession>A0A0R2DL18</accession>
<evidence type="ECO:0000256" key="1">
    <source>
        <dbReference type="ARBA" id="ARBA00023125"/>
    </source>
</evidence>